<evidence type="ECO:0000313" key="3">
    <source>
        <dbReference type="Proteomes" id="UP000319619"/>
    </source>
</evidence>
<dbReference type="PANTHER" id="PTHR42754:SF1">
    <property type="entry name" value="LIPOPROTEIN"/>
    <property type="match status" value="1"/>
</dbReference>
<dbReference type="InterPro" id="IPR011047">
    <property type="entry name" value="Quinoprotein_ADH-like_sf"/>
</dbReference>
<dbReference type="Pfam" id="PF18962">
    <property type="entry name" value="Por_Secre_tail"/>
    <property type="match status" value="1"/>
</dbReference>
<dbReference type="Gene3D" id="2.60.40.4070">
    <property type="match status" value="1"/>
</dbReference>
<protein>
    <recommendedName>
        <fullName evidence="1">Secretion system C-terminal sorting domain-containing protein</fullName>
    </recommendedName>
</protein>
<reference evidence="2 3" key="1">
    <citation type="submission" date="2017-06" db="EMBL/GenBank/DDBJ databases">
        <title>Novel microbial phyla capable of carbon fixation and sulfur reduction in deep-sea sediments.</title>
        <authorList>
            <person name="Huang J."/>
            <person name="Baker B."/>
            <person name="Wang Y."/>
        </authorList>
    </citation>
    <scope>NUCLEOTIDE SEQUENCE [LARGE SCALE GENOMIC DNA]</scope>
    <source>
        <strain evidence="2">B3_LCP</strain>
    </source>
</reference>
<dbReference type="InterPro" id="IPR026444">
    <property type="entry name" value="Secre_tail"/>
</dbReference>
<dbReference type="NCBIfam" id="TIGR04183">
    <property type="entry name" value="Por_Secre_tail"/>
    <property type="match status" value="1"/>
</dbReference>
<proteinExistence type="predicted"/>
<feature type="domain" description="Secretion system C-terminal sorting" evidence="1">
    <location>
        <begin position="556"/>
        <end position="630"/>
    </location>
</feature>
<organism evidence="2 3">
    <name type="scientific">candidate division LCP-89 bacterium B3_LCP</name>
    <dbReference type="NCBI Taxonomy" id="2012998"/>
    <lineage>
        <taxon>Bacteria</taxon>
        <taxon>Pseudomonadati</taxon>
        <taxon>Bacteria division LCP-89</taxon>
    </lineage>
</organism>
<gene>
    <name evidence="2" type="ORF">CEE37_10320</name>
</gene>
<dbReference type="AlphaFoldDB" id="A0A532UYU0"/>
<comment type="caution">
    <text evidence="2">The sequence shown here is derived from an EMBL/GenBank/DDBJ whole genome shotgun (WGS) entry which is preliminary data.</text>
</comment>
<sequence length="633" mass="69197">MHMIINSMEVSIMQYRNLSRFFMHKFHTSLLIILFWLTSGNAQPTIFWSQNIGGTLDEQGNCVRQTDDGGFIVTGKSGPPGTGAPDLVLIKTDYQGTTEWTQMYGGHQGDCGYWVEQTNDGGYIIVGSADEGMYELYGDLYVLRTDALGDTIWTRKYNWGEIDRGFGVVETEEGDFVIAGIYDGAFTAPNGDVFLMKLDSDGGTLWLQTYNYHGRDCGYALAQTDDGGFIISGATNEDPYAPYGTIFIIKTDGDGNTLWMNEYGNGLGLSVLQASDGNYVVGGWTGGPVYGSEDLFMLKVDPDGLEIWKDFWGTPNSDSGHGVVESTDGGYLLVGRAFDAWVICHELYMVRTDTEGNTIGTWTYSGGSYDHASCVTRTQDGNYVLTGSTVGLGYGDILLLHLDDNLGSVVVKLTPHEQPIQIPASGGSFDYDFELANNSDTNYTVDVLLYAVRDWYLGSYNAAFRTGISLPSGETITRNDLSQRIPSSLPGDGYNYCAWITDSNTQQLLSLDCFPFEKMETGGDGLAEADWLLMGWDIKTESVAGSNLVELNSASPNPFNPSTLISYKLPAMSCISLNVYDISGRLVSELANGWRDAGVHEVTFDASGLTSGIYIYRLKSGDHTVSGKMVLMK</sequence>
<dbReference type="SUPFAM" id="SSF50998">
    <property type="entry name" value="Quinoprotein alcohol dehydrogenase-like"/>
    <property type="match status" value="1"/>
</dbReference>
<evidence type="ECO:0000313" key="2">
    <source>
        <dbReference type="EMBL" id="TKJ40121.1"/>
    </source>
</evidence>
<dbReference type="Proteomes" id="UP000319619">
    <property type="component" value="Unassembled WGS sequence"/>
</dbReference>
<evidence type="ECO:0000259" key="1">
    <source>
        <dbReference type="Pfam" id="PF18962"/>
    </source>
</evidence>
<dbReference type="EMBL" id="NJBN01000006">
    <property type="protein sequence ID" value="TKJ40121.1"/>
    <property type="molecule type" value="Genomic_DNA"/>
</dbReference>
<name>A0A532UYU0_UNCL8</name>
<accession>A0A532UYU0</accession>
<dbReference type="PANTHER" id="PTHR42754">
    <property type="entry name" value="ENDOGLUCANASE"/>
    <property type="match status" value="1"/>
</dbReference>